<evidence type="ECO:0000256" key="1">
    <source>
        <dbReference type="SAM" id="MobiDB-lite"/>
    </source>
</evidence>
<evidence type="ECO:0000313" key="3">
    <source>
        <dbReference type="Proteomes" id="UP000266723"/>
    </source>
</evidence>
<keyword evidence="3" id="KW-1185">Reference proteome</keyword>
<protein>
    <submittedName>
        <fullName evidence="2">Uncharacterized protein</fullName>
    </submittedName>
</protein>
<feature type="compositionally biased region" description="Polar residues" evidence="1">
    <location>
        <begin position="1"/>
        <end position="12"/>
    </location>
</feature>
<evidence type="ECO:0000313" key="2">
    <source>
        <dbReference type="EMBL" id="KAF3608998.1"/>
    </source>
</evidence>
<feature type="compositionally biased region" description="Basic and acidic residues" evidence="1">
    <location>
        <begin position="19"/>
        <end position="29"/>
    </location>
</feature>
<feature type="region of interest" description="Disordered" evidence="1">
    <location>
        <begin position="1"/>
        <end position="36"/>
    </location>
</feature>
<sequence>MSTHTFQAQGRRSTVALPERTEAHRECRPGAKSKHISPYARGTKVIGKADGEAHQHPGTSMFQKGLPQNLRVPSEPVPQTLGFSILDPGYREYVTMRPRGPAPGRHISLITAMQIQDQEFLLPSRATDHLQQISTNTSDLHWPNLRVLPSIDMQAQDPESP</sequence>
<dbReference type="EMBL" id="QGKV02000297">
    <property type="protein sequence ID" value="KAF3608998.1"/>
    <property type="molecule type" value="Genomic_DNA"/>
</dbReference>
<dbReference type="Proteomes" id="UP000266723">
    <property type="component" value="Unassembled WGS sequence"/>
</dbReference>
<accession>A0ABQ7EZ86</accession>
<name>A0ABQ7EZ86_BRACR</name>
<organism evidence="2 3">
    <name type="scientific">Brassica cretica</name>
    <name type="common">Mustard</name>
    <dbReference type="NCBI Taxonomy" id="69181"/>
    <lineage>
        <taxon>Eukaryota</taxon>
        <taxon>Viridiplantae</taxon>
        <taxon>Streptophyta</taxon>
        <taxon>Embryophyta</taxon>
        <taxon>Tracheophyta</taxon>
        <taxon>Spermatophyta</taxon>
        <taxon>Magnoliopsida</taxon>
        <taxon>eudicotyledons</taxon>
        <taxon>Gunneridae</taxon>
        <taxon>Pentapetalae</taxon>
        <taxon>rosids</taxon>
        <taxon>malvids</taxon>
        <taxon>Brassicales</taxon>
        <taxon>Brassicaceae</taxon>
        <taxon>Brassiceae</taxon>
        <taxon>Brassica</taxon>
    </lineage>
</organism>
<proteinExistence type="predicted"/>
<comment type="caution">
    <text evidence="2">The sequence shown here is derived from an EMBL/GenBank/DDBJ whole genome shotgun (WGS) entry which is preliminary data.</text>
</comment>
<gene>
    <name evidence="2" type="ORF">DY000_02049167</name>
</gene>
<reference evidence="2 3" key="1">
    <citation type="journal article" date="2020" name="BMC Genomics">
        <title>Intraspecific diversification of the crop wild relative Brassica cretica Lam. using demographic model selection.</title>
        <authorList>
            <person name="Kioukis A."/>
            <person name="Michalopoulou V.A."/>
            <person name="Briers L."/>
            <person name="Pirintsos S."/>
            <person name="Studholme D.J."/>
            <person name="Pavlidis P."/>
            <person name="Sarris P.F."/>
        </authorList>
    </citation>
    <scope>NUCLEOTIDE SEQUENCE [LARGE SCALE GENOMIC DNA]</scope>
    <source>
        <strain evidence="3">cv. PFS-1207/04</strain>
    </source>
</reference>